<dbReference type="Proteomes" id="UP000296862">
    <property type="component" value="Chromosome"/>
</dbReference>
<organism evidence="6 7">
    <name type="scientific">Flavobacterium sangjuense</name>
    <dbReference type="NCBI Taxonomy" id="2518177"/>
    <lineage>
        <taxon>Bacteria</taxon>
        <taxon>Pseudomonadati</taxon>
        <taxon>Bacteroidota</taxon>
        <taxon>Flavobacteriia</taxon>
        <taxon>Flavobacteriales</taxon>
        <taxon>Flavobacteriaceae</taxon>
        <taxon>Flavobacterium</taxon>
    </lineage>
</organism>
<comment type="similarity">
    <text evidence="3">Belongs to the polysaccharide lyase 1 family.</text>
</comment>
<feature type="domain" description="Pectate lyase" evidence="5">
    <location>
        <begin position="38"/>
        <end position="282"/>
    </location>
</feature>
<dbReference type="SMART" id="SM00656">
    <property type="entry name" value="Amb_all"/>
    <property type="match status" value="1"/>
</dbReference>
<feature type="chain" id="PRO_5020874627" description="Pectate lyase domain-containing protein" evidence="4">
    <location>
        <begin position="20"/>
        <end position="445"/>
    </location>
</feature>
<proteinExistence type="inferred from homology"/>
<dbReference type="PANTHER" id="PTHR31683:SF18">
    <property type="entry name" value="PECTATE LYASE 21-RELATED"/>
    <property type="match status" value="1"/>
</dbReference>
<gene>
    <name evidence="6" type="ORF">GS03_02404</name>
</gene>
<dbReference type="InterPro" id="IPR011050">
    <property type="entry name" value="Pectin_lyase_fold/virulence"/>
</dbReference>
<dbReference type="InterPro" id="IPR002022">
    <property type="entry name" value="Pec_lyase"/>
</dbReference>
<keyword evidence="3" id="KW-0119">Carbohydrate metabolism</keyword>
<feature type="signal peptide" evidence="4">
    <location>
        <begin position="1"/>
        <end position="19"/>
    </location>
</feature>
<evidence type="ECO:0000256" key="1">
    <source>
        <dbReference type="ARBA" id="ARBA00022729"/>
    </source>
</evidence>
<dbReference type="OrthoDB" id="9804661at2"/>
<dbReference type="SUPFAM" id="SSF51126">
    <property type="entry name" value="Pectin lyase-like"/>
    <property type="match status" value="1"/>
</dbReference>
<dbReference type="Pfam" id="PF00544">
    <property type="entry name" value="Pectate_lyase_4"/>
    <property type="match status" value="1"/>
</dbReference>
<keyword evidence="2 3" id="KW-0456">Lyase</keyword>
<dbReference type="GO" id="GO:0000272">
    <property type="term" value="P:polysaccharide catabolic process"/>
    <property type="evidence" value="ECO:0007669"/>
    <property type="project" value="UniProtKB-KW"/>
</dbReference>
<accession>A0A4P7PX51</accession>
<dbReference type="KEGG" id="fsn:GS03_02404"/>
<comment type="subcellular location">
    <subcellularLocation>
        <location evidence="3">Secreted</location>
    </subcellularLocation>
</comment>
<evidence type="ECO:0000256" key="4">
    <source>
        <dbReference type="SAM" id="SignalP"/>
    </source>
</evidence>
<dbReference type="InterPro" id="IPR012334">
    <property type="entry name" value="Pectin_lyas_fold"/>
</dbReference>
<keyword evidence="1 4" id="KW-0732">Signal</keyword>
<name>A0A4P7PX51_9FLAO</name>
<sequence length="445" mass="47334">MSKKLIIAFFFLTMIKAFGQNYYMPAPEGFGATATGGGNATPVTVSTYTTFKNALQSTSAANAVILVSGTIDCIYTSVTLNNKTIIGLPGARLRNLQITVGNSTTSAANSGILNIKPGSNNVIIRNLIFEGPGAYDVDGRDNLTNEGTNVWVDHCEFQDGIDGNFDNKGLADNVTISWCKFTYLKAAVAGGSGGSNDHRFSNLIGSDQNDAPADGHYSITFKNCYWANGCKERMPRARNAELHILNCYYSTNVSGARAIGLGGGANNSTCYVEKTHFASIGSVYTSYVSSDGGTVGIKFTNCLSGGSNVGTVPTPTYTITAMPVNEVSAFLTDATCGAGATLQVTSGGVISPTNCTLGINENVSDTKIKISSNLIDDTLKIHFLNNIAGEGKIDIYSMSGQKVFNFSKYISSDETVEFNMESLQKGVYICKIEIDNKTTNLKFVK</sequence>
<protein>
    <recommendedName>
        <fullName evidence="5">Pectate lyase domain-containing protein</fullName>
    </recommendedName>
</protein>
<dbReference type="InterPro" id="IPR045032">
    <property type="entry name" value="PEL"/>
</dbReference>
<dbReference type="NCBIfam" id="TIGR04183">
    <property type="entry name" value="Por_Secre_tail"/>
    <property type="match status" value="1"/>
</dbReference>
<dbReference type="EMBL" id="CP038810">
    <property type="protein sequence ID" value="QBZ98892.1"/>
    <property type="molecule type" value="Genomic_DNA"/>
</dbReference>
<keyword evidence="7" id="KW-1185">Reference proteome</keyword>
<evidence type="ECO:0000313" key="7">
    <source>
        <dbReference type="Proteomes" id="UP000296862"/>
    </source>
</evidence>
<evidence type="ECO:0000259" key="5">
    <source>
        <dbReference type="SMART" id="SM00656"/>
    </source>
</evidence>
<dbReference type="GO" id="GO:0030570">
    <property type="term" value="F:pectate lyase activity"/>
    <property type="evidence" value="ECO:0007669"/>
    <property type="project" value="InterPro"/>
</dbReference>
<evidence type="ECO:0000313" key="6">
    <source>
        <dbReference type="EMBL" id="QBZ98892.1"/>
    </source>
</evidence>
<dbReference type="GO" id="GO:0005576">
    <property type="term" value="C:extracellular region"/>
    <property type="evidence" value="ECO:0007669"/>
    <property type="project" value="UniProtKB-SubCell"/>
</dbReference>
<keyword evidence="3" id="KW-0964">Secreted</keyword>
<dbReference type="Gene3D" id="2.160.20.10">
    <property type="entry name" value="Single-stranded right-handed beta-helix, Pectin lyase-like"/>
    <property type="match status" value="1"/>
</dbReference>
<dbReference type="AlphaFoldDB" id="A0A4P7PX51"/>
<evidence type="ECO:0000256" key="2">
    <source>
        <dbReference type="ARBA" id="ARBA00023239"/>
    </source>
</evidence>
<keyword evidence="3" id="KW-0624">Polysaccharide degradation</keyword>
<evidence type="ECO:0000256" key="3">
    <source>
        <dbReference type="RuleBase" id="RU361173"/>
    </source>
</evidence>
<dbReference type="InterPro" id="IPR026444">
    <property type="entry name" value="Secre_tail"/>
</dbReference>
<dbReference type="PANTHER" id="PTHR31683">
    <property type="entry name" value="PECTATE LYASE 18-RELATED"/>
    <property type="match status" value="1"/>
</dbReference>
<dbReference type="RefSeq" id="WP_136152773.1">
    <property type="nucleotide sequence ID" value="NZ_CP038810.1"/>
</dbReference>
<reference evidence="6 7" key="1">
    <citation type="submission" date="2019-04" db="EMBL/GenBank/DDBJ databases">
        <title>Flavobacterium sp. GS03.</title>
        <authorList>
            <person name="Kim H."/>
        </authorList>
    </citation>
    <scope>NUCLEOTIDE SEQUENCE [LARGE SCALE GENOMIC DNA]</scope>
    <source>
        <strain evidence="6 7">GS03</strain>
    </source>
</reference>
<dbReference type="Pfam" id="PF18962">
    <property type="entry name" value="Por_Secre_tail"/>
    <property type="match status" value="1"/>
</dbReference>